<gene>
    <name evidence="1" type="ORF">BSAL_17720</name>
</gene>
<evidence type="ECO:0000313" key="1">
    <source>
        <dbReference type="EMBL" id="CUG88875.1"/>
    </source>
</evidence>
<dbReference type="VEuPathDB" id="TriTrypDB:BSAL_17720"/>
<organism evidence="1 2">
    <name type="scientific">Bodo saltans</name>
    <name type="common">Flagellated protozoan</name>
    <dbReference type="NCBI Taxonomy" id="75058"/>
    <lineage>
        <taxon>Eukaryota</taxon>
        <taxon>Discoba</taxon>
        <taxon>Euglenozoa</taxon>
        <taxon>Kinetoplastea</taxon>
        <taxon>Metakinetoplastina</taxon>
        <taxon>Eubodonida</taxon>
        <taxon>Bodonidae</taxon>
        <taxon>Bodo</taxon>
    </lineage>
</organism>
<accession>A0A0S4JHF1</accession>
<reference evidence="2" key="1">
    <citation type="submission" date="2015-09" db="EMBL/GenBank/DDBJ databases">
        <authorList>
            <consortium name="Pathogen Informatics"/>
        </authorList>
    </citation>
    <scope>NUCLEOTIDE SEQUENCE [LARGE SCALE GENOMIC DNA]</scope>
    <source>
        <strain evidence="2">Lake Konstanz</strain>
    </source>
</reference>
<keyword evidence="2" id="KW-1185">Reference proteome</keyword>
<dbReference type="EMBL" id="CYKH01001679">
    <property type="protein sequence ID" value="CUG88875.1"/>
    <property type="molecule type" value="Genomic_DNA"/>
</dbReference>
<proteinExistence type="predicted"/>
<dbReference type="AlphaFoldDB" id="A0A0S4JHF1"/>
<sequence length="81" mass="9024">MAGKRAKWLVNHQAAWLPERHQASKCAMERGPVIAECRMDLDSITQWCPTVGLFASNIITIRNLAEPMVGDNVTDDDEGDK</sequence>
<name>A0A0S4JHF1_BODSA</name>
<dbReference type="Proteomes" id="UP000051952">
    <property type="component" value="Unassembled WGS sequence"/>
</dbReference>
<evidence type="ECO:0000313" key="2">
    <source>
        <dbReference type="Proteomes" id="UP000051952"/>
    </source>
</evidence>
<protein>
    <submittedName>
        <fullName evidence="1">Uncharacterized protein</fullName>
    </submittedName>
</protein>